<feature type="coiled-coil region" evidence="1">
    <location>
        <begin position="440"/>
        <end position="502"/>
    </location>
</feature>
<evidence type="ECO:0000313" key="3">
    <source>
        <dbReference type="Proteomes" id="UP001470230"/>
    </source>
</evidence>
<organism evidence="2 3">
    <name type="scientific">Tritrichomonas musculus</name>
    <dbReference type="NCBI Taxonomy" id="1915356"/>
    <lineage>
        <taxon>Eukaryota</taxon>
        <taxon>Metamonada</taxon>
        <taxon>Parabasalia</taxon>
        <taxon>Tritrichomonadida</taxon>
        <taxon>Tritrichomonadidae</taxon>
        <taxon>Tritrichomonas</taxon>
    </lineage>
</organism>
<sequence length="627" mass="74765">MIEEEEEIPESDFNQTHEAIQDAYTQIYENQHSISEKEVTLVKMKKEYSDRKLLFSQTERDVSILNYELHSEMEQFKNSYPFQLSVIDQTQSEIEEQLKKLEEEKIQLLSKAESLSDKCNSMFSTIQRASEEFKSFGYQSPSKIEMKANKKELEEAKQNINQVINDIEKITDQIMETKSSVIYFDVKIAQTHTFYLRELENTNKIKSQIYYKQVSFLTSVDSHKMDYDKINADQKYQENSLLALKTKIDQLKQNKIMIKEKENQKDSKIQQVKNDILDKKENISKLKNELQIINDELFEIQKEKNRSQNQIINVIQEKKDQINQVQKAKEEMKYLIRKEKRKNNNNEISVQHINNLSIDFQKEEDQIDQESIALDDLESKLKIKEKKSNDENEKIQHDKKVLNQAYSDLKHQIIEQEKIETELKYHEIEPMPTFEMNDKYKGLENKLRSICLENKKKKKQIQTILNKKKNYMKEKTQLLAELTEKTKECLKLEEQYKEERDKYFVFCKKYHRALVVDQSLTSNINNIFQSNKDKKKTNKSKKKVLVRIMGECGVKNMNGDYVINKVEENFEPTKREKRLHHFIEKYKEIIDKVNELKLFVGFNLSPIVHEAILKDWDEFIEKQTKTI</sequence>
<reference evidence="2 3" key="1">
    <citation type="submission" date="2024-04" db="EMBL/GenBank/DDBJ databases">
        <title>Tritrichomonas musculus Genome.</title>
        <authorList>
            <person name="Alves-Ferreira E."/>
            <person name="Grigg M."/>
            <person name="Lorenzi H."/>
            <person name="Galac M."/>
        </authorList>
    </citation>
    <scope>NUCLEOTIDE SEQUENCE [LARGE SCALE GENOMIC DNA]</scope>
    <source>
        <strain evidence="2 3">EAF2021</strain>
    </source>
</reference>
<feature type="coiled-coil region" evidence="1">
    <location>
        <begin position="84"/>
        <end position="118"/>
    </location>
</feature>
<keyword evidence="1" id="KW-0175">Coiled coil</keyword>
<accession>A0ABR2K0L1</accession>
<evidence type="ECO:0000313" key="2">
    <source>
        <dbReference type="EMBL" id="KAK8884651.1"/>
    </source>
</evidence>
<protein>
    <submittedName>
        <fullName evidence="2">Uncharacterized protein</fullName>
    </submittedName>
</protein>
<feature type="coiled-coil region" evidence="1">
    <location>
        <begin position="143"/>
        <end position="173"/>
    </location>
</feature>
<dbReference type="Proteomes" id="UP001470230">
    <property type="component" value="Unassembled WGS sequence"/>
</dbReference>
<keyword evidence="3" id="KW-1185">Reference proteome</keyword>
<proteinExistence type="predicted"/>
<gene>
    <name evidence="2" type="ORF">M9Y10_043769</name>
</gene>
<evidence type="ECO:0000256" key="1">
    <source>
        <dbReference type="SAM" id="Coils"/>
    </source>
</evidence>
<comment type="caution">
    <text evidence="2">The sequence shown here is derived from an EMBL/GenBank/DDBJ whole genome shotgun (WGS) entry which is preliminary data.</text>
</comment>
<feature type="coiled-coil region" evidence="1">
    <location>
        <begin position="241"/>
        <end position="412"/>
    </location>
</feature>
<dbReference type="EMBL" id="JAPFFF010000008">
    <property type="protein sequence ID" value="KAK8884651.1"/>
    <property type="molecule type" value="Genomic_DNA"/>
</dbReference>
<name>A0ABR2K0L1_9EUKA</name>